<keyword evidence="2" id="KW-1185">Reference proteome</keyword>
<reference evidence="2" key="1">
    <citation type="journal article" date="2020" name="BMC Genomics">
        <title>Correction to: Identification and distribution of gene clusters required for synthesis of sphingolipid metabolism inhibitors in diverse species of the filamentous fungus Fusarium.</title>
        <authorList>
            <person name="Kim H.S."/>
            <person name="Lohmar J.M."/>
            <person name="Busman M."/>
            <person name="Brown D.W."/>
            <person name="Naumann T.A."/>
            <person name="Divon H.H."/>
            <person name="Lysoe E."/>
            <person name="Uhlig S."/>
            <person name="Proctor R.H."/>
        </authorList>
    </citation>
    <scope>NUCLEOTIDE SEQUENCE [LARGE SCALE GENOMIC DNA]</scope>
    <source>
        <strain evidence="2">NRRL 25331</strain>
    </source>
</reference>
<protein>
    <submittedName>
        <fullName evidence="1">Uncharacterized protein</fullName>
    </submittedName>
</protein>
<sequence>MPLWLTQGARFSKQEAIWPRLSDNDTQPDEFLEEEVQSLRERYCPRKGLTDLSSLTKRLNDSIAKVFKSRCEDFGLERLRIYSLQEEQERELVPETQHER</sequence>
<name>A0A8H5TTS6_FUSCI</name>
<proteinExistence type="predicted"/>
<gene>
    <name evidence="1" type="ORF">FCIRC_7359</name>
</gene>
<evidence type="ECO:0000313" key="1">
    <source>
        <dbReference type="EMBL" id="KAF5675375.1"/>
    </source>
</evidence>
<accession>A0A8H5TTS6</accession>
<dbReference type="EMBL" id="JAAQPE010000242">
    <property type="protein sequence ID" value="KAF5675375.1"/>
    <property type="molecule type" value="Genomic_DNA"/>
</dbReference>
<dbReference type="Proteomes" id="UP000572754">
    <property type="component" value="Unassembled WGS sequence"/>
</dbReference>
<evidence type="ECO:0000313" key="2">
    <source>
        <dbReference type="Proteomes" id="UP000572754"/>
    </source>
</evidence>
<organism evidence="1 2">
    <name type="scientific">Fusarium circinatum</name>
    <name type="common">Pitch canker fungus</name>
    <name type="synonym">Gibberella circinata</name>
    <dbReference type="NCBI Taxonomy" id="48490"/>
    <lineage>
        <taxon>Eukaryota</taxon>
        <taxon>Fungi</taxon>
        <taxon>Dikarya</taxon>
        <taxon>Ascomycota</taxon>
        <taxon>Pezizomycotina</taxon>
        <taxon>Sordariomycetes</taxon>
        <taxon>Hypocreomycetidae</taxon>
        <taxon>Hypocreales</taxon>
        <taxon>Nectriaceae</taxon>
        <taxon>Fusarium</taxon>
        <taxon>Fusarium fujikuroi species complex</taxon>
    </lineage>
</organism>
<dbReference type="AlphaFoldDB" id="A0A8H5TTS6"/>
<reference evidence="1 2" key="2">
    <citation type="submission" date="2020-05" db="EMBL/GenBank/DDBJ databases">
        <title>Identification and distribution of gene clusters putatively required for synthesis of sphingolipid metabolism inhibitors in phylogenetically diverse species of the filamentous fungus Fusarium.</title>
        <authorList>
            <person name="Kim H.-S."/>
            <person name="Busman M."/>
            <person name="Brown D.W."/>
            <person name="Divon H."/>
            <person name="Uhlig S."/>
            <person name="Proctor R.H."/>
        </authorList>
    </citation>
    <scope>NUCLEOTIDE SEQUENCE [LARGE SCALE GENOMIC DNA]</scope>
    <source>
        <strain evidence="1 2">NRRL 25331</strain>
    </source>
</reference>
<comment type="caution">
    <text evidence="1">The sequence shown here is derived from an EMBL/GenBank/DDBJ whole genome shotgun (WGS) entry which is preliminary data.</text>
</comment>